<dbReference type="OrthoDB" id="9615015at2759"/>
<accession>N6TZR9</accession>
<name>N6TZR9_DENPD</name>
<evidence type="ECO:0000313" key="1">
    <source>
        <dbReference type="EMBL" id="ENN73856.1"/>
    </source>
</evidence>
<organism evidence="1">
    <name type="scientific">Dendroctonus ponderosae</name>
    <name type="common">Mountain pine beetle</name>
    <dbReference type="NCBI Taxonomy" id="77166"/>
    <lineage>
        <taxon>Eukaryota</taxon>
        <taxon>Metazoa</taxon>
        <taxon>Ecdysozoa</taxon>
        <taxon>Arthropoda</taxon>
        <taxon>Hexapoda</taxon>
        <taxon>Insecta</taxon>
        <taxon>Pterygota</taxon>
        <taxon>Neoptera</taxon>
        <taxon>Endopterygota</taxon>
        <taxon>Coleoptera</taxon>
        <taxon>Polyphaga</taxon>
        <taxon>Cucujiformia</taxon>
        <taxon>Curculionidae</taxon>
        <taxon>Scolytinae</taxon>
        <taxon>Dendroctonus</taxon>
    </lineage>
</organism>
<reference evidence="1" key="1">
    <citation type="journal article" date="2013" name="Genome Biol.">
        <title>Draft genome of the mountain pine beetle, Dendroctonus ponderosae Hopkins, a major forest pest.</title>
        <authorList>
            <person name="Keeling C.I."/>
            <person name="Yuen M.M."/>
            <person name="Liao N.Y."/>
            <person name="Docking T.R."/>
            <person name="Chan S.K."/>
            <person name="Taylor G.A."/>
            <person name="Palmquist D.L."/>
            <person name="Jackman S.D."/>
            <person name="Nguyen A."/>
            <person name="Li M."/>
            <person name="Henderson H."/>
            <person name="Janes J.K."/>
            <person name="Zhao Y."/>
            <person name="Pandoh P."/>
            <person name="Moore R."/>
            <person name="Sperling F.A."/>
            <person name="Huber D.P."/>
            <person name="Birol I."/>
            <person name="Jones S.J."/>
            <person name="Bohlmann J."/>
        </authorList>
    </citation>
    <scope>NUCLEOTIDE SEQUENCE</scope>
</reference>
<gene>
    <name evidence="1" type="ORF">YQE_09548</name>
</gene>
<proteinExistence type="predicted"/>
<sequence>MVTKPTILVPPSLSNSSCHHPRYQNVSIWSTISTGDVVQTAVVLALTFAILFANILLISVINSRRYAKYIHSQIQVCSTLKSSLLRQNLDILQDSMLSKRDLGID</sequence>
<dbReference type="HOGENOM" id="CLU_2239306_0_0_1"/>
<dbReference type="EMBL" id="KB741103">
    <property type="protein sequence ID" value="ENN73856.1"/>
    <property type="molecule type" value="Genomic_DNA"/>
</dbReference>
<feature type="non-terminal residue" evidence="1">
    <location>
        <position position="1"/>
    </location>
</feature>
<protein>
    <submittedName>
        <fullName evidence="1">Uncharacterized protein</fullName>
    </submittedName>
</protein>
<dbReference type="AlphaFoldDB" id="N6TZR9"/>